<comment type="catalytic activity">
    <reaction evidence="10 11">
        <text>L-glutamine + H2O = L-glutamate + NH4(+)</text>
        <dbReference type="Rhea" id="RHEA:15889"/>
        <dbReference type="ChEBI" id="CHEBI:15377"/>
        <dbReference type="ChEBI" id="CHEBI:28938"/>
        <dbReference type="ChEBI" id="CHEBI:29985"/>
        <dbReference type="ChEBI" id="CHEBI:58359"/>
    </reaction>
</comment>
<feature type="compositionally biased region" description="Pro residues" evidence="12">
    <location>
        <begin position="451"/>
        <end position="468"/>
    </location>
</feature>
<dbReference type="PANTHER" id="PTHR43418:SF7">
    <property type="entry name" value="CARBAMOYL-PHOSPHATE SYNTHASE SMALL CHAIN"/>
    <property type="match status" value="1"/>
</dbReference>
<name>A0A1Y2MVX5_PSEAH</name>
<dbReference type="EC" id="6.3.5.5" evidence="11"/>
<protein>
    <recommendedName>
        <fullName evidence="11">Carbamoyl phosphate synthase small chain</fullName>
        <ecNumber evidence="11">6.3.5.5</ecNumber>
    </recommendedName>
    <alternativeName>
        <fullName evidence="11">Carbamoyl phosphate synthetase glutamine chain</fullName>
    </alternativeName>
</protein>
<feature type="binding site" evidence="11">
    <location>
        <position position="59"/>
    </location>
    <ligand>
        <name>L-glutamine</name>
        <dbReference type="ChEBI" id="CHEBI:58359"/>
    </ligand>
</feature>
<dbReference type="GO" id="GO:0044205">
    <property type="term" value="P:'de novo' UMP biosynthetic process"/>
    <property type="evidence" value="ECO:0007669"/>
    <property type="project" value="UniProtKB-UniRule"/>
</dbReference>
<dbReference type="PRINTS" id="PR00099">
    <property type="entry name" value="CPSGATASE"/>
</dbReference>
<dbReference type="PROSITE" id="PS51273">
    <property type="entry name" value="GATASE_TYPE_1"/>
    <property type="match status" value="1"/>
</dbReference>
<keyword evidence="11" id="KW-0055">Arginine biosynthesis</keyword>
<dbReference type="UniPathway" id="UPA00068">
    <property type="reaction ID" value="UER00171"/>
</dbReference>
<evidence type="ECO:0000256" key="8">
    <source>
        <dbReference type="ARBA" id="ARBA00022975"/>
    </source>
</evidence>
<feature type="region of interest" description="CPSase" evidence="11">
    <location>
        <begin position="1"/>
        <end position="189"/>
    </location>
</feature>
<evidence type="ECO:0000313" key="14">
    <source>
        <dbReference type="EMBL" id="OSY39139.1"/>
    </source>
</evidence>
<dbReference type="FunFam" id="3.50.30.20:FF:000001">
    <property type="entry name" value="Carbamoyl-phosphate synthase small chain"/>
    <property type="match status" value="1"/>
</dbReference>
<feature type="binding site" evidence="11">
    <location>
        <position position="240"/>
    </location>
    <ligand>
        <name>L-glutamine</name>
        <dbReference type="ChEBI" id="CHEBI:58359"/>
    </ligand>
</feature>
<dbReference type="GO" id="GO:0004359">
    <property type="term" value="F:glutaminase activity"/>
    <property type="evidence" value="ECO:0007669"/>
    <property type="project" value="RHEA"/>
</dbReference>
<dbReference type="Gene3D" id="3.50.30.20">
    <property type="entry name" value="Carbamoyl-phosphate synthase small subunit, N-terminal domain"/>
    <property type="match status" value="1"/>
</dbReference>
<dbReference type="SUPFAM" id="SSF52317">
    <property type="entry name" value="Class I glutamine amidotransferase-like"/>
    <property type="match status" value="1"/>
</dbReference>
<dbReference type="InterPro" id="IPR017926">
    <property type="entry name" value="GATASE"/>
</dbReference>
<dbReference type="PANTHER" id="PTHR43418">
    <property type="entry name" value="MULTIFUNCTIONAL TRYPTOPHAN BIOSYNTHESIS PROTEIN-RELATED"/>
    <property type="match status" value="1"/>
</dbReference>
<dbReference type="GO" id="GO:0005524">
    <property type="term" value="F:ATP binding"/>
    <property type="evidence" value="ECO:0007669"/>
    <property type="project" value="UniProtKB-UniRule"/>
</dbReference>
<evidence type="ECO:0000256" key="10">
    <source>
        <dbReference type="ARBA" id="ARBA00049285"/>
    </source>
</evidence>
<dbReference type="NCBIfam" id="TIGR01368">
    <property type="entry name" value="CPSaseIIsmall"/>
    <property type="match status" value="1"/>
</dbReference>
<dbReference type="UniPathway" id="UPA00070">
    <property type="reaction ID" value="UER00115"/>
</dbReference>
<keyword evidence="6 11" id="KW-0067">ATP-binding</keyword>
<evidence type="ECO:0000256" key="4">
    <source>
        <dbReference type="ARBA" id="ARBA00022598"/>
    </source>
</evidence>
<dbReference type="InterPro" id="IPR050472">
    <property type="entry name" value="Anth_synth/Amidotransfase"/>
</dbReference>
<dbReference type="NCBIfam" id="NF009475">
    <property type="entry name" value="PRK12838.1"/>
    <property type="match status" value="1"/>
</dbReference>
<comment type="subunit">
    <text evidence="11">Composed of two chains; the small (or glutamine) chain promotes the hydrolysis of glutamine to ammonia, which is used by the large (or ammonia) chain to synthesize carbamoyl phosphate. Tetramer of heterodimers (alpha,beta)4.</text>
</comment>
<comment type="function">
    <text evidence="11">Small subunit of the glutamine-dependent carbamoyl phosphate synthetase (CPSase). CPSase catalyzes the formation of carbamoyl phosphate from the ammonia moiety of glutamine, carbonate, and phosphate donated by ATP, constituting the first step of 2 biosynthetic pathways, one leading to arginine and/or urea and the other to pyrimidine nucleotides. The small subunit (glutamine amidotransferase) binds and cleaves glutamine to supply the large subunit with the substrate ammonia.</text>
</comment>
<dbReference type="HAMAP" id="MF_01209">
    <property type="entry name" value="CPSase_S_chain"/>
    <property type="match status" value="1"/>
</dbReference>
<dbReference type="GO" id="GO:0006207">
    <property type="term" value="P:'de novo' pyrimidine nucleobase biosynthetic process"/>
    <property type="evidence" value="ECO:0007669"/>
    <property type="project" value="InterPro"/>
</dbReference>
<evidence type="ECO:0000259" key="13">
    <source>
        <dbReference type="SMART" id="SM01097"/>
    </source>
</evidence>
<feature type="compositionally biased region" description="Low complexity" evidence="12">
    <location>
        <begin position="417"/>
        <end position="429"/>
    </location>
</feature>
<feature type="compositionally biased region" description="Acidic residues" evidence="12">
    <location>
        <begin position="404"/>
        <end position="416"/>
    </location>
</feature>
<comment type="catalytic activity">
    <reaction evidence="9 11">
        <text>hydrogencarbonate + L-glutamine + 2 ATP + H2O = carbamoyl phosphate + L-glutamate + 2 ADP + phosphate + 2 H(+)</text>
        <dbReference type="Rhea" id="RHEA:18633"/>
        <dbReference type="ChEBI" id="CHEBI:15377"/>
        <dbReference type="ChEBI" id="CHEBI:15378"/>
        <dbReference type="ChEBI" id="CHEBI:17544"/>
        <dbReference type="ChEBI" id="CHEBI:29985"/>
        <dbReference type="ChEBI" id="CHEBI:30616"/>
        <dbReference type="ChEBI" id="CHEBI:43474"/>
        <dbReference type="ChEBI" id="CHEBI:58228"/>
        <dbReference type="ChEBI" id="CHEBI:58359"/>
        <dbReference type="ChEBI" id="CHEBI:456216"/>
        <dbReference type="EC" id="6.3.5.5"/>
    </reaction>
</comment>
<sequence length="607" mass="62712">MTSTGSARSTRDGDGTALLVLEDGRIFRGESYGATGQSLGEAVFTTGMTGYQETLTDPSYHRQIVLQTAPQIGNTGWNDEDDESARIQVAGYVVRDPSRRPSNWRATGSLEDALRAQGVVGIAGIDTRAAVRHLRERGAMRAGVFSGAALAEDPELVERVRQSPQMEGADLYGAVTTAETYVVPAVGERRFVVAALDVGIKYNTPRMMAARGIEVHVLPASSTVEEIESLRPDGFFVANGPGDPATADGPVALTRQVLERRIPLFGICFGNQILGRALGRDTYKLRYGHRGINIPVIEHATGRVAITSQNHGFAVAGEAGEEFDTPYGRAVITHTCPNDGCVEGMAGIDFPAFSVQYHPEAAAGPHDAADLFDRFAQLMTDNPVGYAGVAARRPDGAEPVPYPEPEEFPETGEDTATDGSGTDAATGHGPADGGDPAGGDRRGGSDGGAPPAVPQAPAPAAQPSPAAPPSATAGPSVDLNPDRSAGPGPAPAAGQHPGADRAQAPADDPAPTTRLPVTPPGGAPASGSAAEPPTSRLPTVPGPGTPDPLTAPFSDIENALRREGGAPGAAERRADPVTGRAGPVDDRPWPPPPAGSADAEQARQEEN</sequence>
<evidence type="ECO:0000256" key="11">
    <source>
        <dbReference type="HAMAP-Rule" id="MF_01209"/>
    </source>
</evidence>
<comment type="pathway">
    <text evidence="2 11">Amino-acid biosynthesis; L-arginine biosynthesis; carbamoyl phosphate from bicarbonate: step 1/1.</text>
</comment>
<dbReference type="Pfam" id="PF00117">
    <property type="entry name" value="GATase"/>
    <property type="match status" value="1"/>
</dbReference>
<comment type="similarity">
    <text evidence="3 11">Belongs to the CarA family.</text>
</comment>
<feature type="compositionally biased region" description="Low complexity" evidence="12">
    <location>
        <begin position="485"/>
        <end position="511"/>
    </location>
</feature>
<dbReference type="InterPro" id="IPR006274">
    <property type="entry name" value="CarbamoylP_synth_ssu"/>
</dbReference>
<feature type="active site" description="Nucleophile" evidence="11">
    <location>
        <position position="268"/>
    </location>
</feature>
<evidence type="ECO:0000256" key="1">
    <source>
        <dbReference type="ARBA" id="ARBA00004812"/>
    </source>
</evidence>
<feature type="binding site" evidence="11">
    <location>
        <position position="313"/>
    </location>
    <ligand>
        <name>L-glutamine</name>
        <dbReference type="ChEBI" id="CHEBI:58359"/>
    </ligand>
</feature>
<evidence type="ECO:0000313" key="15">
    <source>
        <dbReference type="Proteomes" id="UP000194360"/>
    </source>
</evidence>
<evidence type="ECO:0000256" key="12">
    <source>
        <dbReference type="SAM" id="MobiDB-lite"/>
    </source>
</evidence>
<keyword evidence="11" id="KW-0028">Amino-acid biosynthesis</keyword>
<dbReference type="InterPro" id="IPR036480">
    <property type="entry name" value="CarbP_synth_ssu_N_sf"/>
</dbReference>
<accession>A0A1Y2MVX5</accession>
<comment type="caution">
    <text evidence="14">The sequence shown here is derived from an EMBL/GenBank/DDBJ whole genome shotgun (WGS) entry which is preliminary data.</text>
</comment>
<dbReference type="GO" id="GO:0004088">
    <property type="term" value="F:carbamoyl-phosphate synthase (glutamine-hydrolyzing) activity"/>
    <property type="evidence" value="ECO:0007669"/>
    <property type="project" value="UniProtKB-UniRule"/>
</dbReference>
<comment type="pathway">
    <text evidence="1 11">Pyrimidine metabolism; UMP biosynthesis via de novo pathway; (S)-dihydroorotate from bicarbonate: step 1/3.</text>
</comment>
<keyword evidence="7 11" id="KW-0315">Glutamine amidotransferase</keyword>
<feature type="binding site" evidence="11">
    <location>
        <position position="272"/>
    </location>
    <ligand>
        <name>L-glutamine</name>
        <dbReference type="ChEBI" id="CHEBI:58359"/>
    </ligand>
</feature>
<feature type="domain" description="Carbamoyl-phosphate synthase small subunit N-terminal" evidence="13">
    <location>
        <begin position="15"/>
        <end position="145"/>
    </location>
</feature>
<evidence type="ECO:0000256" key="9">
    <source>
        <dbReference type="ARBA" id="ARBA00048816"/>
    </source>
</evidence>
<feature type="binding site" evidence="11">
    <location>
        <position position="242"/>
    </location>
    <ligand>
        <name>L-glutamine</name>
        <dbReference type="ChEBI" id="CHEBI:58359"/>
    </ligand>
</feature>
<evidence type="ECO:0000256" key="3">
    <source>
        <dbReference type="ARBA" id="ARBA00007800"/>
    </source>
</evidence>
<dbReference type="GO" id="GO:0006526">
    <property type="term" value="P:L-arginine biosynthetic process"/>
    <property type="evidence" value="ECO:0007669"/>
    <property type="project" value="UniProtKB-UniRule"/>
</dbReference>
<dbReference type="STRING" id="2074.BG845_03709"/>
<feature type="active site" evidence="11">
    <location>
        <position position="358"/>
    </location>
</feature>
<feature type="compositionally biased region" description="Basic and acidic residues" evidence="12">
    <location>
        <begin position="558"/>
        <end position="575"/>
    </location>
</feature>
<feature type="compositionally biased region" description="Low complexity" evidence="12">
    <location>
        <begin position="523"/>
        <end position="534"/>
    </location>
</feature>
<proteinExistence type="inferred from homology"/>
<evidence type="ECO:0000256" key="6">
    <source>
        <dbReference type="ARBA" id="ARBA00022840"/>
    </source>
</evidence>
<dbReference type="InterPro" id="IPR002474">
    <property type="entry name" value="CarbamoylP_synth_ssu_N"/>
</dbReference>
<reference evidence="14 15" key="1">
    <citation type="submission" date="2016-09" db="EMBL/GenBank/DDBJ databases">
        <title>Pseudonocardia autotrophica DSM535, a candidate organism with high potential of specific P450 cytochromes.</title>
        <authorList>
            <person name="Grumaz C."/>
            <person name="Vainshtein Y."/>
            <person name="Kirstahler P."/>
            <person name="Sohn K."/>
        </authorList>
    </citation>
    <scope>NUCLEOTIDE SEQUENCE [LARGE SCALE GENOMIC DNA]</scope>
    <source>
        <strain evidence="14 15">DSM 535</strain>
    </source>
</reference>
<dbReference type="SMART" id="SM01097">
    <property type="entry name" value="CPSase_sm_chain"/>
    <property type="match status" value="1"/>
</dbReference>
<organism evidence="14 15">
    <name type="scientific">Pseudonocardia autotrophica</name>
    <name type="common">Amycolata autotrophica</name>
    <name type="synonym">Nocardia autotrophica</name>
    <dbReference type="NCBI Taxonomy" id="2074"/>
    <lineage>
        <taxon>Bacteria</taxon>
        <taxon>Bacillati</taxon>
        <taxon>Actinomycetota</taxon>
        <taxon>Actinomycetes</taxon>
        <taxon>Pseudonocardiales</taxon>
        <taxon>Pseudonocardiaceae</taxon>
        <taxon>Pseudonocardia</taxon>
    </lineage>
</organism>
<dbReference type="OrthoDB" id="9804328at2"/>
<feature type="region of interest" description="Disordered" evidence="12">
    <location>
        <begin position="387"/>
        <end position="607"/>
    </location>
</feature>
<feature type="binding site" evidence="11">
    <location>
        <position position="310"/>
    </location>
    <ligand>
        <name>L-glutamine</name>
        <dbReference type="ChEBI" id="CHEBI:58359"/>
    </ligand>
</feature>
<evidence type="ECO:0000256" key="5">
    <source>
        <dbReference type="ARBA" id="ARBA00022741"/>
    </source>
</evidence>
<dbReference type="Pfam" id="PF00988">
    <property type="entry name" value="CPSase_sm_chain"/>
    <property type="match status" value="1"/>
</dbReference>
<keyword evidence="8 11" id="KW-0665">Pyrimidine biosynthesis</keyword>
<feature type="binding site" evidence="11">
    <location>
        <position position="269"/>
    </location>
    <ligand>
        <name>L-glutamine</name>
        <dbReference type="ChEBI" id="CHEBI:58359"/>
    </ligand>
</feature>
<dbReference type="SUPFAM" id="SSF52021">
    <property type="entry name" value="Carbamoyl phosphate synthetase, small subunit N-terminal domain"/>
    <property type="match status" value="1"/>
</dbReference>
<feature type="binding site" evidence="11">
    <location>
        <position position="312"/>
    </location>
    <ligand>
        <name>L-glutamine</name>
        <dbReference type="ChEBI" id="CHEBI:58359"/>
    </ligand>
</feature>
<dbReference type="AlphaFoldDB" id="A0A1Y2MVX5"/>
<evidence type="ECO:0000256" key="2">
    <source>
        <dbReference type="ARBA" id="ARBA00005077"/>
    </source>
</evidence>
<dbReference type="Gene3D" id="3.40.50.880">
    <property type="match status" value="1"/>
</dbReference>
<feature type="active site" evidence="11">
    <location>
        <position position="360"/>
    </location>
</feature>
<dbReference type="EMBL" id="MIGB01000019">
    <property type="protein sequence ID" value="OSY39139.1"/>
    <property type="molecule type" value="Genomic_DNA"/>
</dbReference>
<keyword evidence="5 11" id="KW-0547">Nucleotide-binding</keyword>
<dbReference type="InterPro" id="IPR029062">
    <property type="entry name" value="Class_I_gatase-like"/>
</dbReference>
<keyword evidence="4 11" id="KW-0436">Ligase</keyword>
<dbReference type="Proteomes" id="UP000194360">
    <property type="component" value="Unassembled WGS sequence"/>
</dbReference>
<keyword evidence="15" id="KW-1185">Reference proteome</keyword>
<evidence type="ECO:0000256" key="7">
    <source>
        <dbReference type="ARBA" id="ARBA00022962"/>
    </source>
</evidence>
<gene>
    <name evidence="11 14" type="primary">carA</name>
    <name evidence="14" type="ORF">BG845_03709</name>
</gene>
<dbReference type="CDD" id="cd01744">
    <property type="entry name" value="GATase1_CPSase"/>
    <property type="match status" value="1"/>
</dbReference>
<dbReference type="PRINTS" id="PR00096">
    <property type="entry name" value="GATASE"/>
</dbReference>
<dbReference type="GO" id="GO:0006541">
    <property type="term" value="P:glutamine metabolic process"/>
    <property type="evidence" value="ECO:0007669"/>
    <property type="project" value="InterPro"/>
</dbReference>
<dbReference type="InterPro" id="IPR035686">
    <property type="entry name" value="CPSase_GATase1"/>
</dbReference>